<dbReference type="Pfam" id="PF02092">
    <property type="entry name" value="tRNA_synt_2f"/>
    <property type="match status" value="2"/>
</dbReference>
<dbReference type="PANTHER" id="PTHR30075">
    <property type="entry name" value="GLYCYL-TRNA SYNTHETASE"/>
    <property type="match status" value="1"/>
</dbReference>
<comment type="similarity">
    <text evidence="2 11">Belongs to the class-II aminoacyl-tRNA synthetase family.</text>
</comment>
<evidence type="ECO:0000256" key="8">
    <source>
        <dbReference type="ARBA" id="ARBA00022917"/>
    </source>
</evidence>
<dbReference type="GO" id="GO:0004814">
    <property type="term" value="F:arginine-tRNA ligase activity"/>
    <property type="evidence" value="ECO:0007669"/>
    <property type="project" value="InterPro"/>
</dbReference>
<dbReference type="InterPro" id="IPR008909">
    <property type="entry name" value="DALR_anticod-bd"/>
</dbReference>
<dbReference type="GO" id="GO:0006420">
    <property type="term" value="P:arginyl-tRNA aminoacylation"/>
    <property type="evidence" value="ECO:0007669"/>
    <property type="project" value="InterPro"/>
</dbReference>
<evidence type="ECO:0000256" key="11">
    <source>
        <dbReference type="HAMAP-Rule" id="MF_00255"/>
    </source>
</evidence>
<dbReference type="Proteomes" id="UP000238338">
    <property type="component" value="Unassembled WGS sequence"/>
</dbReference>
<evidence type="ECO:0000313" key="14">
    <source>
        <dbReference type="EMBL" id="PQV58976.1"/>
    </source>
</evidence>
<dbReference type="RefSeq" id="WP_105513191.1">
    <property type="nucleotide sequence ID" value="NZ_PVEP01000001.1"/>
</dbReference>
<feature type="compositionally biased region" description="Gly residues" evidence="12">
    <location>
        <begin position="436"/>
        <end position="450"/>
    </location>
</feature>
<keyword evidence="9 11" id="KW-0030">Aminoacyl-tRNA synthetase</keyword>
<evidence type="ECO:0000256" key="10">
    <source>
        <dbReference type="ARBA" id="ARBA00047937"/>
    </source>
</evidence>
<organism evidence="14 15">
    <name type="scientific">Albidovulum denitrificans</name>
    <dbReference type="NCBI Taxonomy" id="404881"/>
    <lineage>
        <taxon>Bacteria</taxon>
        <taxon>Pseudomonadati</taxon>
        <taxon>Pseudomonadota</taxon>
        <taxon>Alphaproteobacteria</taxon>
        <taxon>Rhodobacterales</taxon>
        <taxon>Paracoccaceae</taxon>
        <taxon>Albidovulum</taxon>
    </lineage>
</organism>
<keyword evidence="15" id="KW-1185">Reference proteome</keyword>
<evidence type="ECO:0000256" key="4">
    <source>
        <dbReference type="ARBA" id="ARBA00022490"/>
    </source>
</evidence>
<comment type="subunit">
    <text evidence="3 11">Tetramer of two alpha and two beta subunits.</text>
</comment>
<evidence type="ECO:0000256" key="3">
    <source>
        <dbReference type="ARBA" id="ARBA00011209"/>
    </source>
</evidence>
<sequence>MPDLLIELFSEEIPARMQGKARDDLKKLVTDGLVEAGLTYAGAHALSTPRRLVLAIEGLTGESRSQREERKGPSTAAPEQAVQGFLRATGLTMEQLEVRDDKKGQVYFAVIEKPGREAAEIVAEVLETTIRAFPWPKSMRWGAGSLRWVRPLHSILCLLTDENGAEVVPLTIDGIAAGNSTRGHRFLAPDSFAVSSFDDYAAKLKRAFVMLDPAERADQIWNDATNAAFAAGLEVVEDKGLLTEVAGLVEWPVVLMGKIDETFLGLPPEVLQTSMREHQKFFSCRNPKTGRIEGFITVANTETADHGATILKGNQKVLSARLSDAKFFWENDLRVARAGMDEWLDGLNAVTFHNKLGSQADRVGRIAALAREIAPLVGADAEDAAEAARIAKADLRSQMVGEFPELQGVMGRYYAQEYLKTTPPRSPNRGLDDAAGGPGSGPGRAPGSGPGRDVSAIADAARDHWRPKGESDSVPTEPVSVAVALADKIDTLTGFWAIDEKPTGSKDPFALRRAALGVIRLVLGNGVRLRLRGLFEVAGHRCFDAAYSKTMHFDVSESGKLTNPIEPKFDPASVRDLLAFFHDRLKVHLRDQGIRHDVIDASLFQTAAISSAHKRKTVSALNARLEALDVGAVSLPSSDKEMLYESKLRPDADDLTLLVKRAEALAAFLKTDDGENLLQGFKRANNILTQAEEKDGVEYSYGADPKFAEGAEERQLFAALDTAEAAIAPAMQAEDFAEAMTAMAALRAPIDAFFEAVQVNSDNEIVRRNRLNLLSRIRQICLSVADLTKLEG</sequence>
<name>A0A2S8SDT4_9RHOB</name>
<evidence type="ECO:0000256" key="6">
    <source>
        <dbReference type="ARBA" id="ARBA00022741"/>
    </source>
</evidence>
<protein>
    <recommendedName>
        <fullName evidence="11">Glycine--tRNA ligase beta subunit</fullName>
        <ecNumber evidence="11">6.1.1.14</ecNumber>
    </recommendedName>
    <alternativeName>
        <fullName evidence="11">Glycyl-tRNA synthetase beta subunit</fullName>
        <shortName evidence="11">GlyRS</shortName>
    </alternativeName>
</protein>
<dbReference type="PRINTS" id="PR01045">
    <property type="entry name" value="TRNASYNTHGB"/>
</dbReference>
<comment type="catalytic activity">
    <reaction evidence="10 11">
        <text>tRNA(Gly) + glycine + ATP = glycyl-tRNA(Gly) + AMP + diphosphate</text>
        <dbReference type="Rhea" id="RHEA:16013"/>
        <dbReference type="Rhea" id="RHEA-COMP:9664"/>
        <dbReference type="Rhea" id="RHEA-COMP:9683"/>
        <dbReference type="ChEBI" id="CHEBI:30616"/>
        <dbReference type="ChEBI" id="CHEBI:33019"/>
        <dbReference type="ChEBI" id="CHEBI:57305"/>
        <dbReference type="ChEBI" id="CHEBI:78442"/>
        <dbReference type="ChEBI" id="CHEBI:78522"/>
        <dbReference type="ChEBI" id="CHEBI:456215"/>
        <dbReference type="EC" id="6.1.1.14"/>
    </reaction>
</comment>
<proteinExistence type="inferred from homology"/>
<dbReference type="EC" id="6.1.1.14" evidence="11"/>
<dbReference type="PANTHER" id="PTHR30075:SF2">
    <property type="entry name" value="GLYCINE--TRNA LIGASE, CHLOROPLASTIC_MITOCHONDRIAL 2"/>
    <property type="match status" value="1"/>
</dbReference>
<keyword evidence="8 11" id="KW-0648">Protein biosynthesis</keyword>
<dbReference type="GO" id="GO:0004820">
    <property type="term" value="F:glycine-tRNA ligase activity"/>
    <property type="evidence" value="ECO:0007669"/>
    <property type="project" value="UniProtKB-UniRule"/>
</dbReference>
<evidence type="ECO:0000256" key="2">
    <source>
        <dbReference type="ARBA" id="ARBA00008226"/>
    </source>
</evidence>
<keyword evidence="5 11" id="KW-0436">Ligase</keyword>
<reference evidence="14 15" key="1">
    <citation type="submission" date="2018-02" db="EMBL/GenBank/DDBJ databases">
        <title>Genomic Encyclopedia of Archaeal and Bacterial Type Strains, Phase II (KMG-II): from individual species to whole genera.</title>
        <authorList>
            <person name="Goeker M."/>
        </authorList>
    </citation>
    <scope>NUCLEOTIDE SEQUENCE [LARGE SCALE GENOMIC DNA]</scope>
    <source>
        <strain evidence="14 15">DSM 18921</strain>
    </source>
</reference>
<dbReference type="OrthoDB" id="9775440at2"/>
<evidence type="ECO:0000256" key="12">
    <source>
        <dbReference type="SAM" id="MobiDB-lite"/>
    </source>
</evidence>
<dbReference type="GO" id="GO:0006426">
    <property type="term" value="P:glycyl-tRNA aminoacylation"/>
    <property type="evidence" value="ECO:0007669"/>
    <property type="project" value="UniProtKB-UniRule"/>
</dbReference>
<evidence type="ECO:0000256" key="9">
    <source>
        <dbReference type="ARBA" id="ARBA00023146"/>
    </source>
</evidence>
<keyword evidence="4 11" id="KW-0963">Cytoplasm</keyword>
<dbReference type="InterPro" id="IPR015944">
    <property type="entry name" value="Gly-tRNA-synth_bsu"/>
</dbReference>
<keyword evidence="6 11" id="KW-0547">Nucleotide-binding</keyword>
<evidence type="ECO:0000313" key="15">
    <source>
        <dbReference type="Proteomes" id="UP000238338"/>
    </source>
</evidence>
<evidence type="ECO:0000256" key="5">
    <source>
        <dbReference type="ARBA" id="ARBA00022598"/>
    </source>
</evidence>
<feature type="region of interest" description="Disordered" evidence="12">
    <location>
        <begin position="421"/>
        <end position="454"/>
    </location>
</feature>
<dbReference type="InterPro" id="IPR006194">
    <property type="entry name" value="Gly-tRNA-synth_heterodimer"/>
</dbReference>
<gene>
    <name evidence="11" type="primary">glyS</name>
    <name evidence="14" type="ORF">LX70_00796</name>
</gene>
<dbReference type="GO" id="GO:0005524">
    <property type="term" value="F:ATP binding"/>
    <property type="evidence" value="ECO:0007669"/>
    <property type="project" value="UniProtKB-UniRule"/>
</dbReference>
<dbReference type="HAMAP" id="MF_00255">
    <property type="entry name" value="Gly_tRNA_synth_beta"/>
    <property type="match status" value="1"/>
</dbReference>
<comment type="subcellular location">
    <subcellularLocation>
        <location evidence="1 11">Cytoplasm</location>
    </subcellularLocation>
</comment>
<dbReference type="Pfam" id="PF05746">
    <property type="entry name" value="DALR_1"/>
    <property type="match status" value="1"/>
</dbReference>
<dbReference type="GO" id="GO:0005829">
    <property type="term" value="C:cytosol"/>
    <property type="evidence" value="ECO:0007669"/>
    <property type="project" value="TreeGrafter"/>
</dbReference>
<comment type="caution">
    <text evidence="14">The sequence shown here is derived from an EMBL/GenBank/DDBJ whole genome shotgun (WGS) entry which is preliminary data.</text>
</comment>
<evidence type="ECO:0000256" key="7">
    <source>
        <dbReference type="ARBA" id="ARBA00022840"/>
    </source>
</evidence>
<dbReference type="PROSITE" id="PS50861">
    <property type="entry name" value="AA_TRNA_LIGASE_II_GLYAB"/>
    <property type="match status" value="1"/>
</dbReference>
<accession>A0A2S8SDT4</accession>
<evidence type="ECO:0000256" key="1">
    <source>
        <dbReference type="ARBA" id="ARBA00004496"/>
    </source>
</evidence>
<evidence type="ECO:0000259" key="13">
    <source>
        <dbReference type="Pfam" id="PF05746"/>
    </source>
</evidence>
<feature type="domain" description="DALR anticodon binding" evidence="13">
    <location>
        <begin position="680"/>
        <end position="780"/>
    </location>
</feature>
<dbReference type="AlphaFoldDB" id="A0A2S8SDT4"/>
<keyword evidence="7 11" id="KW-0067">ATP-binding</keyword>
<dbReference type="NCBIfam" id="TIGR00211">
    <property type="entry name" value="glyS"/>
    <property type="match status" value="1"/>
</dbReference>
<dbReference type="EMBL" id="PVEP01000001">
    <property type="protein sequence ID" value="PQV58976.1"/>
    <property type="molecule type" value="Genomic_DNA"/>
</dbReference>